<comment type="caution">
    <text evidence="1">The sequence shown here is derived from an EMBL/GenBank/DDBJ whole genome shotgun (WGS) entry which is preliminary data.</text>
</comment>
<feature type="non-terminal residue" evidence="1">
    <location>
        <position position="136"/>
    </location>
</feature>
<reference evidence="1 2" key="1">
    <citation type="submission" date="2024-04" db="EMBL/GenBank/DDBJ databases">
        <authorList>
            <consortium name="Genoscope - CEA"/>
            <person name="William W."/>
        </authorList>
    </citation>
    <scope>NUCLEOTIDE SEQUENCE [LARGE SCALE GENOMIC DNA]</scope>
</reference>
<evidence type="ECO:0000313" key="1">
    <source>
        <dbReference type="EMBL" id="CAL1532117.1"/>
    </source>
</evidence>
<dbReference type="AlphaFoldDB" id="A0AAV2HJA3"/>
<gene>
    <name evidence="1" type="ORF">GSLYS_00006196001</name>
</gene>
<dbReference type="EMBL" id="CAXITT010000106">
    <property type="protein sequence ID" value="CAL1532117.1"/>
    <property type="molecule type" value="Genomic_DNA"/>
</dbReference>
<dbReference type="Proteomes" id="UP001497497">
    <property type="component" value="Unassembled WGS sequence"/>
</dbReference>
<sequence length="136" mass="15440">MVLQILEVLSKTLMTIESFEDLIDSIDVLMRSDLSEKDAQHIILLGDIILKNSLSIIGLQRNYRLTTRTINAVVRQVKFEEEFITGLNSTIKMLGDGQDKNKTYFCGLMVFQNFQSLLLNNGNQRKNMMALSVLPA</sequence>
<proteinExistence type="predicted"/>
<evidence type="ECO:0000313" key="2">
    <source>
        <dbReference type="Proteomes" id="UP001497497"/>
    </source>
</evidence>
<keyword evidence="2" id="KW-1185">Reference proteome</keyword>
<name>A0AAV2HJA3_LYMST</name>
<organism evidence="1 2">
    <name type="scientific">Lymnaea stagnalis</name>
    <name type="common">Great pond snail</name>
    <name type="synonym">Helix stagnalis</name>
    <dbReference type="NCBI Taxonomy" id="6523"/>
    <lineage>
        <taxon>Eukaryota</taxon>
        <taxon>Metazoa</taxon>
        <taxon>Spiralia</taxon>
        <taxon>Lophotrochozoa</taxon>
        <taxon>Mollusca</taxon>
        <taxon>Gastropoda</taxon>
        <taxon>Heterobranchia</taxon>
        <taxon>Euthyneura</taxon>
        <taxon>Panpulmonata</taxon>
        <taxon>Hygrophila</taxon>
        <taxon>Lymnaeoidea</taxon>
        <taxon>Lymnaeidae</taxon>
        <taxon>Lymnaea</taxon>
    </lineage>
</organism>
<protein>
    <submittedName>
        <fullName evidence="1">Uncharacterized protein</fullName>
    </submittedName>
</protein>
<accession>A0AAV2HJA3</accession>